<dbReference type="Pfam" id="PF12844">
    <property type="entry name" value="HTH_19"/>
    <property type="match status" value="1"/>
</dbReference>
<dbReference type="InterPro" id="IPR001387">
    <property type="entry name" value="Cro/C1-type_HTH"/>
</dbReference>
<evidence type="ECO:0000313" key="2">
    <source>
        <dbReference type="EMBL" id="MCT2400415.1"/>
    </source>
</evidence>
<organism evidence="2 3">
    <name type="scientific">Novosphingobium mangrovi</name>
    <name type="common">ex Huang et al. 2023</name>
    <dbReference type="NCBI Taxonomy" id="2976432"/>
    <lineage>
        <taxon>Bacteria</taxon>
        <taxon>Pseudomonadati</taxon>
        <taxon>Pseudomonadota</taxon>
        <taxon>Alphaproteobacteria</taxon>
        <taxon>Sphingomonadales</taxon>
        <taxon>Sphingomonadaceae</taxon>
        <taxon>Novosphingobium</taxon>
    </lineage>
</organism>
<dbReference type="Proteomes" id="UP001165583">
    <property type="component" value="Unassembled WGS sequence"/>
</dbReference>
<dbReference type="SMART" id="SM00530">
    <property type="entry name" value="HTH_XRE"/>
    <property type="match status" value="1"/>
</dbReference>
<reference evidence="2" key="1">
    <citation type="submission" date="2022-09" db="EMBL/GenBank/DDBJ databases">
        <title>Novosphingobium sp. Nov., a polycyclic aromatic hydrocarbon-degrading bacterium isolated form mangrove sediments in HongKong.</title>
        <authorList>
            <person name="Hu Z."/>
        </authorList>
    </citation>
    <scope>NUCLEOTIDE SEQUENCE</scope>
    <source>
        <strain evidence="2">HK4-1</strain>
    </source>
</reference>
<dbReference type="CDD" id="cd00093">
    <property type="entry name" value="HTH_XRE"/>
    <property type="match status" value="1"/>
</dbReference>
<proteinExistence type="predicted"/>
<protein>
    <submittedName>
        <fullName evidence="2">Helix-turn-helix domain-containing protein</fullName>
    </submittedName>
</protein>
<accession>A0ABT2I6H6</accession>
<gene>
    <name evidence="2" type="ORF">NZK81_12715</name>
</gene>
<sequence>MSIGARIKAVRESSGLGQEAFATRLGFTRRSLHSWEKDLASPPVQVLAKIRTEFDVDPEWVLMGSDLKPVRHYSTIDWGFYDETIRDLISICGEVRLVLNKEQLERLGRIEFANGSDLKGKDRARVREYLRTFALER</sequence>
<dbReference type="InterPro" id="IPR010982">
    <property type="entry name" value="Lambda_DNA-bd_dom_sf"/>
</dbReference>
<keyword evidence="3" id="KW-1185">Reference proteome</keyword>
<evidence type="ECO:0000259" key="1">
    <source>
        <dbReference type="PROSITE" id="PS50943"/>
    </source>
</evidence>
<dbReference type="SUPFAM" id="SSF47413">
    <property type="entry name" value="lambda repressor-like DNA-binding domains"/>
    <property type="match status" value="1"/>
</dbReference>
<evidence type="ECO:0000313" key="3">
    <source>
        <dbReference type="Proteomes" id="UP001165583"/>
    </source>
</evidence>
<feature type="domain" description="HTH cro/C1-type" evidence="1">
    <location>
        <begin position="7"/>
        <end position="61"/>
    </location>
</feature>
<dbReference type="Gene3D" id="1.10.260.40">
    <property type="entry name" value="lambda repressor-like DNA-binding domains"/>
    <property type="match status" value="1"/>
</dbReference>
<dbReference type="EMBL" id="JANZXA010000008">
    <property type="protein sequence ID" value="MCT2400415.1"/>
    <property type="molecule type" value="Genomic_DNA"/>
</dbReference>
<comment type="caution">
    <text evidence="2">The sequence shown here is derived from an EMBL/GenBank/DDBJ whole genome shotgun (WGS) entry which is preliminary data.</text>
</comment>
<name>A0ABT2I6H6_9SPHN</name>
<dbReference type="PROSITE" id="PS50943">
    <property type="entry name" value="HTH_CROC1"/>
    <property type="match status" value="1"/>
</dbReference>
<dbReference type="RefSeq" id="WP_260046463.1">
    <property type="nucleotide sequence ID" value="NZ_JANZXA010000008.1"/>
</dbReference>